<dbReference type="Proteomes" id="UP000194236">
    <property type="component" value="Unassembled WGS sequence"/>
</dbReference>
<feature type="compositionally biased region" description="Polar residues" evidence="1">
    <location>
        <begin position="686"/>
        <end position="701"/>
    </location>
</feature>
<feature type="compositionally biased region" description="Low complexity" evidence="1">
    <location>
        <begin position="134"/>
        <end position="143"/>
    </location>
</feature>
<accession>A0A1Y3BGF6</accession>
<name>A0A1Y3BGF6_EURMA</name>
<feature type="compositionally biased region" description="Low complexity" evidence="1">
    <location>
        <begin position="523"/>
        <end position="534"/>
    </location>
</feature>
<feature type="non-terminal residue" evidence="2">
    <location>
        <position position="1"/>
    </location>
</feature>
<feature type="region of interest" description="Disordered" evidence="1">
    <location>
        <begin position="686"/>
        <end position="734"/>
    </location>
</feature>
<evidence type="ECO:0000256" key="1">
    <source>
        <dbReference type="SAM" id="MobiDB-lite"/>
    </source>
</evidence>
<feature type="non-terminal residue" evidence="2">
    <location>
        <position position="803"/>
    </location>
</feature>
<protein>
    <submittedName>
        <fullName evidence="2">Uncharacterized protein</fullName>
    </submittedName>
</protein>
<feature type="region of interest" description="Disordered" evidence="1">
    <location>
        <begin position="361"/>
        <end position="409"/>
    </location>
</feature>
<proteinExistence type="predicted"/>
<comment type="caution">
    <text evidence="2">The sequence shown here is derived from an EMBL/GenBank/DDBJ whole genome shotgun (WGS) entry which is preliminary data.</text>
</comment>
<keyword evidence="3" id="KW-1185">Reference proteome</keyword>
<dbReference type="EMBL" id="MUJZ01028804">
    <property type="protein sequence ID" value="OTF78245.1"/>
    <property type="molecule type" value="Genomic_DNA"/>
</dbReference>
<reference evidence="2 3" key="1">
    <citation type="submission" date="2017-03" db="EMBL/GenBank/DDBJ databases">
        <title>Genome Survey of Euroglyphus maynei.</title>
        <authorList>
            <person name="Arlian L.G."/>
            <person name="Morgan M.S."/>
            <person name="Rider S.D."/>
        </authorList>
    </citation>
    <scope>NUCLEOTIDE SEQUENCE [LARGE SCALE GENOMIC DNA]</scope>
    <source>
        <strain evidence="2">Arlian Lab</strain>
        <tissue evidence="2">Whole body</tissue>
    </source>
</reference>
<feature type="compositionally biased region" description="Basic residues" evidence="1">
    <location>
        <begin position="539"/>
        <end position="548"/>
    </location>
</feature>
<gene>
    <name evidence="2" type="ORF">BLA29_002483</name>
</gene>
<feature type="region of interest" description="Disordered" evidence="1">
    <location>
        <begin position="522"/>
        <end position="578"/>
    </location>
</feature>
<sequence>ELESLKIHFNSTQWSLEDRLSSIVQQESDLKLESKIFQSWLRDECGGHSTNSRSNGNSRNRKTTFHSFQKYYKKRRDQERWKQHSLRGWPCNGSIYVSSASLSKRHWYHEKLKLKDEFLPPLDSVLPTPPPSTSPSSSSSSSLCTVKTDEANDDLDGSNNWELVSLEHAFNAFPSTFQTTNAKVKSSTSSSLINMCDENISYSSISGSTNESTLNRPGKSSSTMHRKTTAGLKKKSKKIRKKNRAATTNNVQPRSSSKAVQQFASQSNANESLIIAAGSHESSEYMTLFSTEKWEKFQTFITKIIFNIERRNWEPLQSYLRFAIIDFVRFDLLINRELRTVWPIVAAIKYESEPIIEPENMPLPAKRRRRSSSKVLEYSDSNSSRKRNRLNGMINNEERFRNGSKSPSPPSCIIHNKLPTLSPVTFHMPLMTRTQSKYFFENVINGGSGPTTSAPPTTTFKDAQQIQQHLMETVISMESLQKLSIDIHHRQSVLKILKIFEEFFNFKCKSQQSLTNHHHMMNSATGSEASSSSTYRIYNGKRRRRKRSSALSAVESLMTSPHCSNRKNGKNSVQNPHHPQCHGVECSIKFDMPDISRIDVNQPSQQHDNNDVDHNMDHSEDLFDETMELLKQTEQIFINTAGNSPATFFPRHSSNGNSDSLFTAGESSSCSESKFYQSSRLWPSTGSRNYGSNMGNTNISPSKCEMKLRSRSSSSSSNSVQFGSLDESSQDREHPTTFTWEANNLSIFKNFIEINFDELESPTAIVDKSRMMIRTRGGSKRIAAAAAAAAAAATAEKESIMDE</sequence>
<feature type="region of interest" description="Disordered" evidence="1">
    <location>
        <begin position="123"/>
        <end position="145"/>
    </location>
</feature>
<feature type="compositionally biased region" description="Polar residues" evidence="1">
    <location>
        <begin position="245"/>
        <end position="258"/>
    </location>
</feature>
<dbReference type="OrthoDB" id="10469807at2759"/>
<feature type="compositionally biased region" description="Basic residues" evidence="1">
    <location>
        <begin position="224"/>
        <end position="244"/>
    </location>
</feature>
<organism evidence="2 3">
    <name type="scientific">Euroglyphus maynei</name>
    <name type="common">Mayne's house dust mite</name>
    <dbReference type="NCBI Taxonomy" id="6958"/>
    <lineage>
        <taxon>Eukaryota</taxon>
        <taxon>Metazoa</taxon>
        <taxon>Ecdysozoa</taxon>
        <taxon>Arthropoda</taxon>
        <taxon>Chelicerata</taxon>
        <taxon>Arachnida</taxon>
        <taxon>Acari</taxon>
        <taxon>Acariformes</taxon>
        <taxon>Sarcoptiformes</taxon>
        <taxon>Astigmata</taxon>
        <taxon>Psoroptidia</taxon>
        <taxon>Analgoidea</taxon>
        <taxon>Pyroglyphidae</taxon>
        <taxon>Pyroglyphinae</taxon>
        <taxon>Euroglyphus</taxon>
    </lineage>
</organism>
<feature type="compositionally biased region" description="Polar residues" evidence="1">
    <location>
        <begin position="206"/>
        <end position="223"/>
    </location>
</feature>
<evidence type="ECO:0000313" key="3">
    <source>
        <dbReference type="Proteomes" id="UP000194236"/>
    </source>
</evidence>
<evidence type="ECO:0000313" key="2">
    <source>
        <dbReference type="EMBL" id="OTF78245.1"/>
    </source>
</evidence>
<feature type="region of interest" description="Disordered" evidence="1">
    <location>
        <begin position="206"/>
        <end position="258"/>
    </location>
</feature>
<dbReference type="AlphaFoldDB" id="A0A1Y3BGF6"/>